<comment type="caution">
    <text evidence="4">The sequence shown here is derived from an EMBL/GenBank/DDBJ whole genome shotgun (WGS) entry which is preliminary data.</text>
</comment>
<keyword evidence="2" id="KW-0067">ATP-binding</keyword>
<dbReference type="GO" id="GO:0007166">
    <property type="term" value="P:cell surface receptor signaling pathway"/>
    <property type="evidence" value="ECO:0007669"/>
    <property type="project" value="InterPro"/>
</dbReference>
<feature type="domain" description="Protein kinase" evidence="3">
    <location>
        <begin position="408"/>
        <end position="686"/>
    </location>
</feature>
<protein>
    <submittedName>
        <fullName evidence="4">Wall-associated receptor kinase-like 22</fullName>
    </submittedName>
</protein>
<keyword evidence="1" id="KW-0547">Nucleotide-binding</keyword>
<dbReference type="InterPro" id="IPR001245">
    <property type="entry name" value="Ser-Thr/Tyr_kinase_cat_dom"/>
</dbReference>
<reference evidence="4" key="1">
    <citation type="journal article" date="2023" name="Mol. Ecol. Resour.">
        <title>Chromosome-level genome assembly of a triploid poplar Populus alba 'Berolinensis'.</title>
        <authorList>
            <person name="Chen S."/>
            <person name="Yu Y."/>
            <person name="Wang X."/>
            <person name="Wang S."/>
            <person name="Zhang T."/>
            <person name="Zhou Y."/>
            <person name="He R."/>
            <person name="Meng N."/>
            <person name="Wang Y."/>
            <person name="Liu W."/>
            <person name="Liu Z."/>
            <person name="Liu J."/>
            <person name="Guo Q."/>
            <person name="Huang H."/>
            <person name="Sederoff R.R."/>
            <person name="Wang G."/>
            <person name="Qu G."/>
            <person name="Chen S."/>
        </authorList>
    </citation>
    <scope>NUCLEOTIDE SEQUENCE</scope>
    <source>
        <strain evidence="4">SC-2020</strain>
    </source>
</reference>
<accession>A0AAD6QUM4</accession>
<dbReference type="PANTHER" id="PTHR27005:SF466">
    <property type="entry name" value="NON-FUNCTIONAL PSEUDOKINASE ZED1-LIKE"/>
    <property type="match status" value="1"/>
</dbReference>
<dbReference type="Pfam" id="PF07714">
    <property type="entry name" value="PK_Tyr_Ser-Thr"/>
    <property type="match status" value="1"/>
</dbReference>
<evidence type="ECO:0000256" key="1">
    <source>
        <dbReference type="ARBA" id="ARBA00022741"/>
    </source>
</evidence>
<name>A0AAD6QUM4_9ROSI</name>
<dbReference type="Gene3D" id="1.10.510.10">
    <property type="entry name" value="Transferase(Phosphotransferase) domain 1"/>
    <property type="match status" value="2"/>
</dbReference>
<keyword evidence="4" id="KW-0808">Transferase</keyword>
<dbReference type="GO" id="GO:0005886">
    <property type="term" value="C:plasma membrane"/>
    <property type="evidence" value="ECO:0007669"/>
    <property type="project" value="TreeGrafter"/>
</dbReference>
<dbReference type="InterPro" id="IPR000719">
    <property type="entry name" value="Prot_kinase_dom"/>
</dbReference>
<dbReference type="EMBL" id="JAQIZT010000005">
    <property type="protein sequence ID" value="KAJ6996440.1"/>
    <property type="molecule type" value="Genomic_DNA"/>
</dbReference>
<dbReference type="InterPro" id="IPR045274">
    <property type="entry name" value="WAK-like"/>
</dbReference>
<keyword evidence="5" id="KW-1185">Reference proteome</keyword>
<keyword evidence="4" id="KW-0675">Receptor</keyword>
<dbReference type="AlphaFoldDB" id="A0AAD6QUM4"/>
<dbReference type="Gene3D" id="3.30.200.20">
    <property type="entry name" value="Phosphorylase Kinase, domain 1"/>
    <property type="match status" value="2"/>
</dbReference>
<dbReference type="PANTHER" id="PTHR27005">
    <property type="entry name" value="WALL-ASSOCIATED RECEPTOR KINASE-LIKE 21"/>
    <property type="match status" value="1"/>
</dbReference>
<dbReference type="PROSITE" id="PS50011">
    <property type="entry name" value="PROTEIN_KINASE_DOM"/>
    <property type="match status" value="2"/>
</dbReference>
<evidence type="ECO:0000313" key="4">
    <source>
        <dbReference type="EMBL" id="KAJ6996440.1"/>
    </source>
</evidence>
<proteinExistence type="predicted"/>
<feature type="domain" description="Protein kinase" evidence="3">
    <location>
        <begin position="63"/>
        <end position="371"/>
    </location>
</feature>
<evidence type="ECO:0000313" key="5">
    <source>
        <dbReference type="Proteomes" id="UP001164929"/>
    </source>
</evidence>
<sequence>MARITSIHPLTSVRLLPMAADRKRLFITNGSLLQEKLISSSNGRYYPFHNFSIEELEKATNNYAPHCFLSYNLLGTWYKGSLDGRVLSICIPRYPNVHASRNQIINEIVNDVAIAAQLSRQRNFLRLIGCCLETPVPLLVYESVKRGNVSEQIHVTGEFHSQPMTWKCRLKIAREIAHAVSYLHTAFSRPIVHRGINPLNIFLDDYNVAKLSNFSQSLYICEDEIIKTDRIIGTLGYLPPEYLEHGEITEKFDVYSFGTLLLELLTGRRPYNLIARRAGYFRFWMNSMEGHFAGNCLKYHVQCHSINEVVDYRILPGGGVNEQQQWQAAVELALKCLETSKDKRPAMEEVTKILWQIERSLATFPERHSSVYDDGRIFMEEMIASYEGRCHVLQSFSGEELKKMTNNYHPDYIFCCSNIGIWYKGNTENGNISIYKISNVNWCEHVKNEFKFAAELSSHKNVLKLLGYCLETSIPTLVYESTGNGTLFDEIHFHPAPLSFHSRLVIARQIADLVAYLHTALSTPIISKNIKSANVFLDKHHIPKLSNFSQSVQIIDGEAFPTNQIEGTKGYMSPEYITEGIVTQEFDVYNFGVLLFELLIGLRLFDLFHLVDKEGGLLLDHLQNFIKWHSINEVVDPKIPKNEVGHDEQQKWEVVLELAFRCMVTAKEERPKMVIQFSTVTARETLASEPKNVKQVADELGNLNAASLDLKYYI</sequence>
<organism evidence="4 5">
    <name type="scientific">Populus alba x Populus x berolinensis</name>
    <dbReference type="NCBI Taxonomy" id="444605"/>
    <lineage>
        <taxon>Eukaryota</taxon>
        <taxon>Viridiplantae</taxon>
        <taxon>Streptophyta</taxon>
        <taxon>Embryophyta</taxon>
        <taxon>Tracheophyta</taxon>
        <taxon>Spermatophyta</taxon>
        <taxon>Magnoliopsida</taxon>
        <taxon>eudicotyledons</taxon>
        <taxon>Gunneridae</taxon>
        <taxon>Pentapetalae</taxon>
        <taxon>rosids</taxon>
        <taxon>fabids</taxon>
        <taxon>Malpighiales</taxon>
        <taxon>Salicaceae</taxon>
        <taxon>Saliceae</taxon>
        <taxon>Populus</taxon>
    </lineage>
</organism>
<dbReference type="Pfam" id="PF00069">
    <property type="entry name" value="Pkinase"/>
    <property type="match status" value="1"/>
</dbReference>
<dbReference type="InterPro" id="IPR011009">
    <property type="entry name" value="Kinase-like_dom_sf"/>
</dbReference>
<dbReference type="SUPFAM" id="SSF56112">
    <property type="entry name" value="Protein kinase-like (PK-like)"/>
    <property type="match status" value="2"/>
</dbReference>
<dbReference type="GO" id="GO:0005524">
    <property type="term" value="F:ATP binding"/>
    <property type="evidence" value="ECO:0007669"/>
    <property type="project" value="UniProtKB-KW"/>
</dbReference>
<evidence type="ECO:0000256" key="2">
    <source>
        <dbReference type="ARBA" id="ARBA00022840"/>
    </source>
</evidence>
<dbReference type="Proteomes" id="UP001164929">
    <property type="component" value="Chromosome 5"/>
</dbReference>
<gene>
    <name evidence="4" type="ORF">NC653_013141</name>
</gene>
<keyword evidence="4" id="KW-0418">Kinase</keyword>
<evidence type="ECO:0000259" key="3">
    <source>
        <dbReference type="PROSITE" id="PS50011"/>
    </source>
</evidence>
<dbReference type="GO" id="GO:0004674">
    <property type="term" value="F:protein serine/threonine kinase activity"/>
    <property type="evidence" value="ECO:0007669"/>
    <property type="project" value="TreeGrafter"/>
</dbReference>